<keyword evidence="1" id="KW-0802">TPR repeat</keyword>
<sequence length="194" mass="21110">MQRDPKSGEAAARFGRLAWQRRAAVEAEGLLERAVAGGGHPSARFDLGLVRQDMRKFGSAAQVYRRVLEMSPDAPEAAVNLGVVLQETGDLDEAMAAYSLAYGLSSSTFGVIAMALTSAPRGRLWRDEKALRRSLAGGAVPAWRETACGRRRALTGHRRPSAHRMPVAFRRTLRIRAASQPAEPQSTARPEFLS</sequence>
<proteinExistence type="predicted"/>
<dbReference type="Gene3D" id="1.25.40.10">
    <property type="entry name" value="Tetratricopeptide repeat domain"/>
    <property type="match status" value="1"/>
</dbReference>
<dbReference type="PROSITE" id="PS50005">
    <property type="entry name" value="TPR"/>
    <property type="match status" value="2"/>
</dbReference>
<evidence type="ECO:0000313" key="3">
    <source>
        <dbReference type="Proteomes" id="UP001433071"/>
    </source>
</evidence>
<organism evidence="2 3">
    <name type="scientific">Mesorhizobium caraganae</name>
    <dbReference type="NCBI Taxonomy" id="483206"/>
    <lineage>
        <taxon>Bacteria</taxon>
        <taxon>Pseudomonadati</taxon>
        <taxon>Pseudomonadota</taxon>
        <taxon>Alphaproteobacteria</taxon>
        <taxon>Hyphomicrobiales</taxon>
        <taxon>Phyllobacteriaceae</taxon>
        <taxon>Mesorhizobium</taxon>
    </lineage>
</organism>
<feature type="repeat" description="TPR" evidence="1">
    <location>
        <begin position="41"/>
        <end position="74"/>
    </location>
</feature>
<dbReference type="InterPro" id="IPR019734">
    <property type="entry name" value="TPR_rpt"/>
</dbReference>
<dbReference type="SMART" id="SM00028">
    <property type="entry name" value="TPR"/>
    <property type="match status" value="2"/>
</dbReference>
<evidence type="ECO:0000256" key="1">
    <source>
        <dbReference type="PROSITE-ProRule" id="PRU00339"/>
    </source>
</evidence>
<dbReference type="Proteomes" id="UP001433071">
    <property type="component" value="Unassembled WGS sequence"/>
</dbReference>
<feature type="repeat" description="TPR" evidence="1">
    <location>
        <begin position="75"/>
        <end position="108"/>
    </location>
</feature>
<accession>A0ABV1Z9P5</accession>
<reference evidence="2 3" key="1">
    <citation type="journal article" date="2024" name="Proc. Natl. Acad. Sci. U.S.A.">
        <title>The evolutionary genomics of adaptation to stress in wild rhizobium bacteria.</title>
        <authorList>
            <person name="Kehlet-Delgado H."/>
            <person name="Montoya A.P."/>
            <person name="Jensen K.T."/>
            <person name="Wendlandt C.E."/>
            <person name="Dexheimer C."/>
            <person name="Roberts M."/>
            <person name="Torres Martinez L."/>
            <person name="Friesen M.L."/>
            <person name="Griffitts J.S."/>
            <person name="Porter S.S."/>
        </authorList>
    </citation>
    <scope>NUCLEOTIDE SEQUENCE [LARGE SCALE GENOMIC DNA]</scope>
    <source>
        <strain evidence="2 3">M0641</strain>
    </source>
</reference>
<dbReference type="RefSeq" id="WP_352562076.1">
    <property type="nucleotide sequence ID" value="NZ_JAMYQB010000034.1"/>
</dbReference>
<comment type="caution">
    <text evidence="2">The sequence shown here is derived from an EMBL/GenBank/DDBJ whole genome shotgun (WGS) entry which is preliminary data.</text>
</comment>
<keyword evidence="3" id="KW-1185">Reference proteome</keyword>
<name>A0ABV1Z9P5_9HYPH</name>
<dbReference type="EMBL" id="JAMYQB010000034">
    <property type="protein sequence ID" value="MER9408124.1"/>
    <property type="molecule type" value="Genomic_DNA"/>
</dbReference>
<protein>
    <submittedName>
        <fullName evidence="2">Tetratricopeptide repeat protein</fullName>
    </submittedName>
</protein>
<evidence type="ECO:0000313" key="2">
    <source>
        <dbReference type="EMBL" id="MER9408124.1"/>
    </source>
</evidence>
<dbReference type="Pfam" id="PF13432">
    <property type="entry name" value="TPR_16"/>
    <property type="match status" value="1"/>
</dbReference>
<dbReference type="InterPro" id="IPR011990">
    <property type="entry name" value="TPR-like_helical_dom_sf"/>
</dbReference>
<dbReference type="SUPFAM" id="SSF48452">
    <property type="entry name" value="TPR-like"/>
    <property type="match status" value="1"/>
</dbReference>
<gene>
    <name evidence="2" type="ORF">NKI36_29380</name>
</gene>